<dbReference type="InterPro" id="IPR036291">
    <property type="entry name" value="NAD(P)-bd_dom_sf"/>
</dbReference>
<dbReference type="Pfam" id="PF14748">
    <property type="entry name" value="P5CR_dimer"/>
    <property type="match status" value="1"/>
</dbReference>
<dbReference type="SUPFAM" id="SSF48179">
    <property type="entry name" value="6-phosphogluconate dehydrogenase C-terminal domain-like"/>
    <property type="match status" value="1"/>
</dbReference>
<evidence type="ECO:0000313" key="7">
    <source>
        <dbReference type="Proteomes" id="UP001560019"/>
    </source>
</evidence>
<dbReference type="SUPFAM" id="SSF51735">
    <property type="entry name" value="NAD(P)-binding Rossmann-fold domains"/>
    <property type="match status" value="1"/>
</dbReference>
<feature type="domain" description="Pyrroline-5-carboxylate reductase dimerisation" evidence="5">
    <location>
        <begin position="154"/>
        <end position="258"/>
    </location>
</feature>
<comment type="similarity">
    <text evidence="1">Belongs to the pyrroline-5-carboxylate reductase family.</text>
</comment>
<comment type="caution">
    <text evidence="6">The sequence shown here is derived from an EMBL/GenBank/DDBJ whole genome shotgun (WGS) entry which is preliminary data.</text>
</comment>
<name>A0ABV3XY82_9RHOB</name>
<evidence type="ECO:0000313" key="6">
    <source>
        <dbReference type="EMBL" id="MEX5729312.1"/>
    </source>
</evidence>
<proteinExistence type="inferred from homology"/>
<dbReference type="EMBL" id="JBEHHI010000002">
    <property type="protein sequence ID" value="MEX5729312.1"/>
    <property type="molecule type" value="Genomic_DNA"/>
</dbReference>
<keyword evidence="2" id="KW-0521">NADP</keyword>
<evidence type="ECO:0000256" key="3">
    <source>
        <dbReference type="ARBA" id="ARBA00023002"/>
    </source>
</evidence>
<dbReference type="Gene3D" id="1.10.3730.10">
    <property type="entry name" value="ProC C-terminal domain-like"/>
    <property type="match status" value="1"/>
</dbReference>
<gene>
    <name evidence="6" type="ORF">Ga0609869_002665</name>
</gene>
<dbReference type="Proteomes" id="UP001560019">
    <property type="component" value="Unassembled WGS sequence"/>
</dbReference>
<reference evidence="6 7" key="1">
    <citation type="submission" date="2024-06" db="EMBL/GenBank/DDBJ databases">
        <title>Genome of Rhodovulum iodosum, a marine photoferrotroph.</title>
        <authorList>
            <person name="Bianchini G."/>
            <person name="Nikeleit V."/>
            <person name="Kappler A."/>
            <person name="Bryce C."/>
            <person name="Sanchez-Baracaldo P."/>
        </authorList>
    </citation>
    <scope>NUCLEOTIDE SEQUENCE [LARGE SCALE GENOMIC DNA]</scope>
    <source>
        <strain evidence="6 7">UT/N1</strain>
    </source>
</reference>
<evidence type="ECO:0000256" key="1">
    <source>
        <dbReference type="ARBA" id="ARBA00005525"/>
    </source>
</evidence>
<dbReference type="PANTHER" id="PTHR11645">
    <property type="entry name" value="PYRROLINE-5-CARBOXYLATE REDUCTASE"/>
    <property type="match status" value="1"/>
</dbReference>
<accession>A0ABV3XY82</accession>
<evidence type="ECO:0000259" key="4">
    <source>
        <dbReference type="Pfam" id="PF03807"/>
    </source>
</evidence>
<dbReference type="PANTHER" id="PTHR11645:SF0">
    <property type="entry name" value="PYRROLINE-5-CARBOXYLATE REDUCTASE 3"/>
    <property type="match status" value="1"/>
</dbReference>
<organism evidence="6 7">
    <name type="scientific">Rhodovulum iodosum</name>
    <dbReference type="NCBI Taxonomy" id="68291"/>
    <lineage>
        <taxon>Bacteria</taxon>
        <taxon>Pseudomonadati</taxon>
        <taxon>Pseudomonadota</taxon>
        <taxon>Alphaproteobacteria</taxon>
        <taxon>Rhodobacterales</taxon>
        <taxon>Paracoccaceae</taxon>
        <taxon>Rhodovulum</taxon>
    </lineage>
</organism>
<evidence type="ECO:0000259" key="5">
    <source>
        <dbReference type="Pfam" id="PF14748"/>
    </source>
</evidence>
<feature type="domain" description="Pyrroline-5-carboxylate reductase catalytic N-terminal" evidence="4">
    <location>
        <begin position="3"/>
        <end position="91"/>
    </location>
</feature>
<evidence type="ECO:0000256" key="2">
    <source>
        <dbReference type="ARBA" id="ARBA00022857"/>
    </source>
</evidence>
<dbReference type="InterPro" id="IPR000304">
    <property type="entry name" value="Pyrroline-COOH_reductase"/>
</dbReference>
<sequence>MARIGIVGGNGALGSAIGAALLAAGVPEGPLWIASRSGTAGPLAGRAVRVTEDAQELAEACDVILLSVPPAEAGRIGVAAPDRLVISVMAGVTHRRLAALTGAARVVRAMSSPAAARGLAYSVWFGGGTLTGADRALVGGLFAACGESDELAEERQIDLFTAMTGPVPGFVAYFADCMQGYATERGVPAPIAERAVRQLFLAAGQSLAGDPEGPAAQVQAMVDYAGSTAAGLTVLRAGPLAAALAEGLDAAAERARALGQASDVST</sequence>
<dbReference type="PIRSF" id="PIRSF000193">
    <property type="entry name" value="Pyrrol-5-carb_rd"/>
    <property type="match status" value="1"/>
</dbReference>
<dbReference type="RefSeq" id="WP_125405005.1">
    <property type="nucleotide sequence ID" value="NZ_JBEHHI010000002.1"/>
</dbReference>
<dbReference type="InterPro" id="IPR029036">
    <property type="entry name" value="P5CR_dimer"/>
</dbReference>
<dbReference type="InterPro" id="IPR008927">
    <property type="entry name" value="6-PGluconate_DH-like_C_sf"/>
</dbReference>
<protein>
    <submittedName>
        <fullName evidence="6">Pyrroline-5-carboxylate reductase</fullName>
    </submittedName>
</protein>
<keyword evidence="7" id="KW-1185">Reference proteome</keyword>
<dbReference type="Gene3D" id="3.40.50.720">
    <property type="entry name" value="NAD(P)-binding Rossmann-like Domain"/>
    <property type="match status" value="1"/>
</dbReference>
<keyword evidence="3" id="KW-0560">Oxidoreductase</keyword>
<dbReference type="InterPro" id="IPR028939">
    <property type="entry name" value="P5C_Rdtase_cat_N"/>
</dbReference>
<dbReference type="Pfam" id="PF03807">
    <property type="entry name" value="F420_oxidored"/>
    <property type="match status" value="1"/>
</dbReference>